<keyword evidence="2" id="KW-1185">Reference proteome</keyword>
<accession>A0ACC1QLR9</accession>
<evidence type="ECO:0000313" key="1">
    <source>
        <dbReference type="EMBL" id="KAJ3479226.1"/>
    </source>
</evidence>
<comment type="caution">
    <text evidence="1">The sequence shown here is derived from an EMBL/GenBank/DDBJ whole genome shotgun (WGS) entry which is preliminary data.</text>
</comment>
<organism evidence="1 2">
    <name type="scientific">Lecanicillium saksenae</name>
    <dbReference type="NCBI Taxonomy" id="468837"/>
    <lineage>
        <taxon>Eukaryota</taxon>
        <taxon>Fungi</taxon>
        <taxon>Dikarya</taxon>
        <taxon>Ascomycota</taxon>
        <taxon>Pezizomycotina</taxon>
        <taxon>Sordariomycetes</taxon>
        <taxon>Hypocreomycetidae</taxon>
        <taxon>Hypocreales</taxon>
        <taxon>Cordycipitaceae</taxon>
        <taxon>Lecanicillium</taxon>
    </lineage>
</organism>
<sequence length="391" mass="43765">MPFETRAETFLQTCSLALSITQIALVGGWLFLSHGRGLTLPWQGRASSTPVSLSGLQLFGIRSPEVHGTINGIPVAALPDSGSSVNIVSAAFARRNHFEIDESEPLAIPLLGGCVAKSIGRIFVDFRFKGERRKYLEEFHVLQRSSHDVILGKSFLEYTETLTKYSDRILYDVRSCIRRGNRLFLMDQAPRERIRCSVNGSTASALPDTGSDLMLISGDFARRNGFEISRGEQFRTDVELINGSIIRTDGTVLDAELHFDILPSCHELGWDQYHAYIFELSSKTAQNGKSYEPGTTFICDLHVVENLPCDIVLSSDFVLQNNVFSRFQSLFYTETTSPSEAHTTSVDCGLMFVRRRGEKRSWFSRRRERGNNNELDTSKPSNPVHIPAKGK</sequence>
<protein>
    <submittedName>
        <fullName evidence="1">Uncharacterized protein</fullName>
    </submittedName>
</protein>
<name>A0ACC1QLR9_9HYPO</name>
<dbReference type="EMBL" id="JANAKD010001460">
    <property type="protein sequence ID" value="KAJ3479226.1"/>
    <property type="molecule type" value="Genomic_DNA"/>
</dbReference>
<proteinExistence type="predicted"/>
<reference evidence="1" key="1">
    <citation type="submission" date="2022-07" db="EMBL/GenBank/DDBJ databases">
        <title>Genome Sequence of Lecanicillium saksenae.</title>
        <authorList>
            <person name="Buettner E."/>
        </authorList>
    </citation>
    <scope>NUCLEOTIDE SEQUENCE</scope>
    <source>
        <strain evidence="1">VT-O1</strain>
    </source>
</reference>
<gene>
    <name evidence="1" type="ORF">NLG97_g8371</name>
</gene>
<dbReference type="Proteomes" id="UP001148737">
    <property type="component" value="Unassembled WGS sequence"/>
</dbReference>
<evidence type="ECO:0000313" key="2">
    <source>
        <dbReference type="Proteomes" id="UP001148737"/>
    </source>
</evidence>